<keyword evidence="6" id="KW-0812">Transmembrane</keyword>
<dbReference type="EMBL" id="JACEFB010000003">
    <property type="protein sequence ID" value="MBA2225958.1"/>
    <property type="molecule type" value="Genomic_DNA"/>
</dbReference>
<evidence type="ECO:0000256" key="5">
    <source>
        <dbReference type="SAM" id="MobiDB-lite"/>
    </source>
</evidence>
<gene>
    <name evidence="8" type="ORF">H0921_07265</name>
</gene>
<evidence type="ECO:0000256" key="6">
    <source>
        <dbReference type="SAM" id="Phobius"/>
    </source>
</evidence>
<evidence type="ECO:0000313" key="9">
    <source>
        <dbReference type="Proteomes" id="UP000542342"/>
    </source>
</evidence>
<evidence type="ECO:0000256" key="2">
    <source>
        <dbReference type="ARBA" id="ARBA00022723"/>
    </source>
</evidence>
<protein>
    <submittedName>
        <fullName evidence="8">PQQ-dependent sugar dehydrogenase</fullName>
    </submittedName>
</protein>
<keyword evidence="9" id="KW-1185">Reference proteome</keyword>
<feature type="region of interest" description="Disordered" evidence="5">
    <location>
        <begin position="60"/>
        <end position="101"/>
    </location>
</feature>
<dbReference type="InterPro" id="IPR011042">
    <property type="entry name" value="6-blade_b-propeller_TolB-like"/>
</dbReference>
<keyword evidence="6" id="KW-1133">Transmembrane helix</keyword>
<evidence type="ECO:0000256" key="1">
    <source>
        <dbReference type="ARBA" id="ARBA00022617"/>
    </source>
</evidence>
<keyword evidence="3 4" id="KW-0408">Iron</keyword>
<dbReference type="SUPFAM" id="SSF46626">
    <property type="entry name" value="Cytochrome c"/>
    <property type="match status" value="2"/>
</dbReference>
<dbReference type="InterPro" id="IPR011041">
    <property type="entry name" value="Quinoprot_gluc/sorb_DH_b-prop"/>
</dbReference>
<dbReference type="Gene3D" id="1.10.760.10">
    <property type="entry name" value="Cytochrome c-like domain"/>
    <property type="match status" value="1"/>
</dbReference>
<keyword evidence="1 4" id="KW-0349">Heme</keyword>
<accession>A0A7V8VDA1</accession>
<dbReference type="PROSITE" id="PS51007">
    <property type="entry name" value="CYTC"/>
    <property type="match status" value="1"/>
</dbReference>
<reference evidence="8 9" key="1">
    <citation type="submission" date="2020-07" db="EMBL/GenBank/DDBJ databases">
        <title>Thermogemmata thermophila gen. nov., sp. nov., a novel moderate thermophilic planctomycete from a Kamchatka hot spring.</title>
        <authorList>
            <person name="Elcheninov A.G."/>
            <person name="Podosokorskaya O.A."/>
            <person name="Kovaleva O.L."/>
            <person name="Novikov A."/>
            <person name="Bonch-Osmolovskaya E.A."/>
            <person name="Toshchakov S.V."/>
            <person name="Kublanov I.V."/>
        </authorList>
    </citation>
    <scope>NUCLEOTIDE SEQUENCE [LARGE SCALE GENOMIC DNA]</scope>
    <source>
        <strain evidence="8 9">2918</strain>
    </source>
</reference>
<dbReference type="InterPro" id="IPR013427">
    <property type="entry name" value="Haem-bd_dom_put"/>
</dbReference>
<dbReference type="InterPro" id="IPR009056">
    <property type="entry name" value="Cyt_c-like_dom"/>
</dbReference>
<evidence type="ECO:0000259" key="7">
    <source>
        <dbReference type="PROSITE" id="PS51007"/>
    </source>
</evidence>
<sequence length="1041" mass="116599">MTATESPRSVCSPGIGPRGWRWVILVIAGVVAMGLSVPALPTGPRNPHPTVFGQSLAWGSHQVEQESSGTESPKESTIVPRKGPGWTTSRIKGSPDPPPPYRPVRIGRQLQFRKPLLIARTPLAEKRLYVGEEGGAIYAVTWPAEGNGEPRKDLVLDLRSAWAKGQLRPDERAAGIGLLYGLAFHPHFARNRLCFVCYTLVPKKPEGERFPDGTRVSRFRMLDTDPPRIDPSSEEVILTFVGGGHNGGDLHFGPDGMLYISTGDAAGPNPPDPLNTGQDCSDLLSSILRIDVDRRQEGRPYAIPPDNPFVGQAGIRGEIWAYGFRNPWRMSFDRQTGELWVGDVGWELWEMVHKVEKGGNYGWSIVEGRQPIKPDQKVGPTPIRPPLIELPHTIAASVTGGYVYRGQKFPELEGAYIFGDWETRRIWAARIADGRVRDMPELVKPSVRVVAFGEDAAGELYFLDYDTGYLYTLERNTAPAANEQFPTTLSATGLFENVREYRLAPGVFSFAPNARQWLDGAEAEWHIALPGLTFVTQFEQPRPLPGQVYWHNFHLQFPPDAVLVKTLSIRTDQGRKRIETQILHHDGEDWRGYSYWWRDDQSDADLVPAEGLERIFAVSDAQVLGGRRHWLWQVPSRAQCLACHNVWAEFTLAFNLAQLNGPGCTKANASGNQLLAFQRLGLIRRVDAQNRPLPPLEEQAASRLPALVNPYDARQSLERRARSYLHVNCAHCHRFGGGGGQVVLELELSKPLSQTGIYNERPRQGDFGLANARLLAPGEPGRSVLLYRVAKFGRGRMPHWGSEWPDRAAIELLSDWICSLGQHPPLTPDRDWNDLDRKLRHFPAVLRLLRGPHTPEEWQRLLTSAQRLEPGPMRDLFEGYFPPDPQGRKLGPNPKPQAILTLPGDPQRGQVLFRSSELKCLNCHKHSGQGNDLGPELTHIGRQRTRTELLTSLLEPSREIDPRYAVYLVRTEDERQLTGLLVQRSSQVLVLRDADNKEHRFRSQEVVSVTPSRLSLMPDGLLANLTPQQAADLLEFLVQSR</sequence>
<dbReference type="InterPro" id="IPR012938">
    <property type="entry name" value="Glc/Sorbosone_DH"/>
</dbReference>
<dbReference type="RefSeq" id="WP_194537381.1">
    <property type="nucleotide sequence ID" value="NZ_JACEFB010000003.1"/>
</dbReference>
<dbReference type="Pfam" id="PF07995">
    <property type="entry name" value="GSDH"/>
    <property type="match status" value="1"/>
</dbReference>
<comment type="caution">
    <text evidence="8">The sequence shown here is derived from an EMBL/GenBank/DDBJ whole genome shotgun (WGS) entry which is preliminary data.</text>
</comment>
<keyword evidence="2 4" id="KW-0479">Metal-binding</keyword>
<dbReference type="AlphaFoldDB" id="A0A7V8VDA1"/>
<evidence type="ECO:0000256" key="3">
    <source>
        <dbReference type="ARBA" id="ARBA00023004"/>
    </source>
</evidence>
<dbReference type="GO" id="GO:0009055">
    <property type="term" value="F:electron transfer activity"/>
    <property type="evidence" value="ECO:0007669"/>
    <property type="project" value="InterPro"/>
</dbReference>
<name>A0A7V8VDA1_9BACT</name>
<keyword evidence="6" id="KW-0472">Membrane</keyword>
<dbReference type="GO" id="GO:0046872">
    <property type="term" value="F:metal ion binding"/>
    <property type="evidence" value="ECO:0007669"/>
    <property type="project" value="UniProtKB-KW"/>
</dbReference>
<organism evidence="8 9">
    <name type="scientific">Thermogemmata fonticola</name>
    <dbReference type="NCBI Taxonomy" id="2755323"/>
    <lineage>
        <taxon>Bacteria</taxon>
        <taxon>Pseudomonadati</taxon>
        <taxon>Planctomycetota</taxon>
        <taxon>Planctomycetia</taxon>
        <taxon>Gemmatales</taxon>
        <taxon>Gemmataceae</taxon>
        <taxon>Thermogemmata</taxon>
    </lineage>
</organism>
<dbReference type="Proteomes" id="UP000542342">
    <property type="component" value="Unassembled WGS sequence"/>
</dbReference>
<dbReference type="PANTHER" id="PTHR19328:SF75">
    <property type="entry name" value="ALDOSE SUGAR DEHYDROGENASE YLII"/>
    <property type="match status" value="1"/>
</dbReference>
<proteinExistence type="predicted"/>
<dbReference type="PANTHER" id="PTHR19328">
    <property type="entry name" value="HEDGEHOG-INTERACTING PROTEIN"/>
    <property type="match status" value="1"/>
</dbReference>
<feature type="domain" description="Cytochrome c" evidence="7">
    <location>
        <begin position="904"/>
        <end position="1041"/>
    </location>
</feature>
<feature type="transmembrane region" description="Helical" evidence="6">
    <location>
        <begin position="20"/>
        <end position="40"/>
    </location>
</feature>
<evidence type="ECO:0000256" key="4">
    <source>
        <dbReference type="PROSITE-ProRule" id="PRU00433"/>
    </source>
</evidence>
<evidence type="ECO:0000313" key="8">
    <source>
        <dbReference type="EMBL" id="MBA2225958.1"/>
    </source>
</evidence>
<dbReference type="SUPFAM" id="SSF50952">
    <property type="entry name" value="Soluble quinoprotein glucose dehydrogenase"/>
    <property type="match status" value="1"/>
</dbReference>
<dbReference type="InterPro" id="IPR036909">
    <property type="entry name" value="Cyt_c-like_dom_sf"/>
</dbReference>
<dbReference type="GO" id="GO:0020037">
    <property type="term" value="F:heme binding"/>
    <property type="evidence" value="ECO:0007669"/>
    <property type="project" value="InterPro"/>
</dbReference>
<dbReference type="NCBIfam" id="TIGR02603">
    <property type="entry name" value="CxxCH_TIGR02603"/>
    <property type="match status" value="1"/>
</dbReference>
<dbReference type="Gene3D" id="2.120.10.30">
    <property type="entry name" value="TolB, C-terminal domain"/>
    <property type="match status" value="1"/>
</dbReference>